<dbReference type="EMBL" id="CP025408">
    <property type="protein sequence ID" value="AUH33093.1"/>
    <property type="molecule type" value="Genomic_DNA"/>
</dbReference>
<dbReference type="SUPFAM" id="SSF160631">
    <property type="entry name" value="SMI1/KNR4-like"/>
    <property type="match status" value="1"/>
</dbReference>
<organism evidence="1 2">
    <name type="scientific">Paracoccus tegillarcae</name>
    <dbReference type="NCBI Taxonomy" id="1529068"/>
    <lineage>
        <taxon>Bacteria</taxon>
        <taxon>Pseudomonadati</taxon>
        <taxon>Pseudomonadota</taxon>
        <taxon>Alphaproteobacteria</taxon>
        <taxon>Rhodobacterales</taxon>
        <taxon>Paracoccaceae</taxon>
        <taxon>Paracoccus</taxon>
    </lineage>
</organism>
<keyword evidence="2" id="KW-1185">Reference proteome</keyword>
<dbReference type="RefSeq" id="WP_101459766.1">
    <property type="nucleotide sequence ID" value="NZ_CP025408.1"/>
</dbReference>
<evidence type="ECO:0000313" key="1">
    <source>
        <dbReference type="EMBL" id="AUH33093.1"/>
    </source>
</evidence>
<dbReference type="Gene3D" id="3.40.1580.10">
    <property type="entry name" value="SMI1/KNR4-like"/>
    <property type="match status" value="1"/>
</dbReference>
<accession>A0A2K9EDR7</accession>
<dbReference type="AlphaFoldDB" id="A0A2K9EDR7"/>
<name>A0A2K9EDR7_9RHOB</name>
<dbReference type="KEGG" id="paro:CUV01_06540"/>
<evidence type="ECO:0000313" key="2">
    <source>
        <dbReference type="Proteomes" id="UP000233742"/>
    </source>
</evidence>
<proteinExistence type="predicted"/>
<reference evidence="1 2" key="1">
    <citation type="submission" date="2017-12" db="EMBL/GenBank/DDBJ databases">
        <authorList>
            <person name="Hurst M.R.H."/>
        </authorList>
    </citation>
    <scope>NUCLEOTIDE SEQUENCE [LARGE SCALE GENOMIC DNA]</scope>
    <source>
        <strain evidence="1 2">BM15</strain>
    </source>
</reference>
<protein>
    <recommendedName>
        <fullName evidence="3">SMI1/KNR4 family protein</fullName>
    </recommendedName>
</protein>
<dbReference type="Proteomes" id="UP000233742">
    <property type="component" value="Chromosome"/>
</dbReference>
<evidence type="ECO:0008006" key="3">
    <source>
        <dbReference type="Google" id="ProtNLM"/>
    </source>
</evidence>
<gene>
    <name evidence="1" type="ORF">CUV01_06540</name>
</gene>
<dbReference type="InterPro" id="IPR037883">
    <property type="entry name" value="Knr4/Smi1-like_sf"/>
</dbReference>
<sequence length="162" mass="18165">MQKVAESGELDVDPNFADRWTIDDVATFESEAGLKIGREGREFLTDFGCVAIEENCHFLAKIPGEPQQVHEVQVLGGSPDQLIANERIFRGRGSHALKYRMFFFGSADGGYRYILLGEENDDAVYIWSGLSGPNEPDELHQPVKISENLADFLNNLQPYENL</sequence>